<reference evidence="4" key="1">
    <citation type="journal article" date="2019" name="Int. J. Syst. Evol. Microbiol.">
        <title>The Global Catalogue of Microorganisms (GCM) 10K type strain sequencing project: providing services to taxonomists for standard genome sequencing and annotation.</title>
        <authorList>
            <consortium name="The Broad Institute Genomics Platform"/>
            <consortium name="The Broad Institute Genome Sequencing Center for Infectious Disease"/>
            <person name="Wu L."/>
            <person name="Ma J."/>
        </authorList>
    </citation>
    <scope>NUCLEOTIDE SEQUENCE [LARGE SCALE GENOMIC DNA]</scope>
    <source>
        <strain evidence="4">JCM 14234</strain>
    </source>
</reference>
<keyword evidence="2" id="KW-0560">Oxidoreductase</keyword>
<keyword evidence="4" id="KW-1185">Reference proteome</keyword>
<dbReference type="RefSeq" id="WP_290713337.1">
    <property type="nucleotide sequence ID" value="NZ_BAAAVS010000023.1"/>
</dbReference>
<comment type="similarity">
    <text evidence="1">Belongs to the short-chain dehydrogenases/reductases (SDR) family.</text>
</comment>
<dbReference type="Pfam" id="PF13561">
    <property type="entry name" value="adh_short_C2"/>
    <property type="match status" value="1"/>
</dbReference>
<dbReference type="InterPro" id="IPR002347">
    <property type="entry name" value="SDR_fam"/>
</dbReference>
<dbReference type="SUPFAM" id="SSF51735">
    <property type="entry name" value="NAD(P)-binding Rossmann-fold domains"/>
    <property type="match status" value="1"/>
</dbReference>
<dbReference type="InterPro" id="IPR036291">
    <property type="entry name" value="NAD(P)-bd_dom_sf"/>
</dbReference>
<evidence type="ECO:0000313" key="4">
    <source>
        <dbReference type="Proteomes" id="UP001501035"/>
    </source>
</evidence>
<organism evidence="3 4">
    <name type="scientific">Gordonia defluvii</name>
    <dbReference type="NCBI Taxonomy" id="283718"/>
    <lineage>
        <taxon>Bacteria</taxon>
        <taxon>Bacillati</taxon>
        <taxon>Actinomycetota</taxon>
        <taxon>Actinomycetes</taxon>
        <taxon>Mycobacteriales</taxon>
        <taxon>Gordoniaceae</taxon>
        <taxon>Gordonia</taxon>
    </lineage>
</organism>
<dbReference type="PROSITE" id="PS00061">
    <property type="entry name" value="ADH_SHORT"/>
    <property type="match status" value="1"/>
</dbReference>
<dbReference type="EMBL" id="BAAAVS010000023">
    <property type="protein sequence ID" value="GAA3036417.1"/>
    <property type="molecule type" value="Genomic_DNA"/>
</dbReference>
<dbReference type="InterPro" id="IPR020904">
    <property type="entry name" value="Sc_DH/Rdtase_CS"/>
</dbReference>
<proteinExistence type="inferred from homology"/>
<dbReference type="PANTHER" id="PTHR42760">
    <property type="entry name" value="SHORT-CHAIN DEHYDROGENASES/REDUCTASES FAMILY MEMBER"/>
    <property type="match status" value="1"/>
</dbReference>
<comment type="caution">
    <text evidence="3">The sequence shown here is derived from an EMBL/GenBank/DDBJ whole genome shotgun (WGS) entry which is preliminary data.</text>
</comment>
<dbReference type="Proteomes" id="UP001501035">
    <property type="component" value="Unassembled WGS sequence"/>
</dbReference>
<gene>
    <name evidence="3" type="ORF">GCM10010528_16370</name>
</gene>
<evidence type="ECO:0000256" key="2">
    <source>
        <dbReference type="ARBA" id="ARBA00023002"/>
    </source>
</evidence>
<dbReference type="Gene3D" id="3.40.50.720">
    <property type="entry name" value="NAD(P)-binding Rossmann-like Domain"/>
    <property type="match status" value="1"/>
</dbReference>
<evidence type="ECO:0000313" key="3">
    <source>
        <dbReference type="EMBL" id="GAA3036417.1"/>
    </source>
</evidence>
<accession>A0ABP6L8Z1</accession>
<dbReference type="PANTHER" id="PTHR42760:SF133">
    <property type="entry name" value="3-OXOACYL-[ACYL-CARRIER-PROTEIN] REDUCTASE"/>
    <property type="match status" value="1"/>
</dbReference>
<name>A0ABP6L8Z1_9ACTN</name>
<sequence>MGRLENKIALISGGSRGLGASHARRFVAEGARVMIGDVLVDEGRALAAELGDAAAFIELDVTDADAWQRAVDATADAFGTPNVLVNNAGIQNGGLIGSFDLGDWDRIVAINLTGTFLGCRAVADPMIAASQGGSIINTSSISGILGSVGTHGYTATKFAIRGLTKSVAVELAPHNIRCNSIHPAQARTDMAAGIPETFLQTPLGRAADPAEVTNVALFLASDESSYCTGSEFLIDGGLTATIPLNLPNS</sequence>
<dbReference type="PRINTS" id="PR00081">
    <property type="entry name" value="GDHRDH"/>
</dbReference>
<dbReference type="PRINTS" id="PR00080">
    <property type="entry name" value="SDRFAMILY"/>
</dbReference>
<evidence type="ECO:0000256" key="1">
    <source>
        <dbReference type="ARBA" id="ARBA00006484"/>
    </source>
</evidence>
<protein>
    <submittedName>
        <fullName evidence="3">SDR family oxidoreductase</fullName>
    </submittedName>
</protein>